<gene>
    <name evidence="1" type="ORF">FRUB_00029</name>
</gene>
<evidence type="ECO:0000313" key="2">
    <source>
        <dbReference type="Proteomes" id="UP000214646"/>
    </source>
</evidence>
<reference evidence="2" key="1">
    <citation type="submission" date="2017-06" db="EMBL/GenBank/DDBJ databases">
        <title>Genome analysis of Fimbriiglobus ruber SP5, the first member of the order Planctomycetales with confirmed chitinolytic capability.</title>
        <authorList>
            <person name="Ravin N.V."/>
            <person name="Rakitin A.L."/>
            <person name="Ivanova A.A."/>
            <person name="Beletsky A.V."/>
            <person name="Kulichevskaya I.S."/>
            <person name="Mardanov A.V."/>
            <person name="Dedysh S.N."/>
        </authorList>
    </citation>
    <scope>NUCLEOTIDE SEQUENCE [LARGE SCALE GENOMIC DNA]</scope>
    <source>
        <strain evidence="2">SP5</strain>
    </source>
</reference>
<dbReference type="Proteomes" id="UP000214646">
    <property type="component" value="Unassembled WGS sequence"/>
</dbReference>
<accession>A0A225DXR0</accession>
<dbReference type="AlphaFoldDB" id="A0A225DXR0"/>
<sequence length="175" mass="19909">MLSEDRAQEVLTRRYLEAVGYDLRKIDFVTAPRGGGSGEQFVRTQYPHEVAAYRQRNPQYWRLVVLIDADVSTVAQRDAELGLMLLAHQLPTRTPGEGIVHLIPRRNIETWVHFLLDNAADEEVDYKRIYHNQAENAYCRPASQTLVAIVRADPVATSLPSLDRGAEELRRSGLR</sequence>
<name>A0A225DXR0_9BACT</name>
<protein>
    <submittedName>
        <fullName evidence="1">Uncharacterized protein</fullName>
    </submittedName>
</protein>
<comment type="caution">
    <text evidence="1">The sequence shown here is derived from an EMBL/GenBank/DDBJ whole genome shotgun (WGS) entry which is preliminary data.</text>
</comment>
<organism evidence="1 2">
    <name type="scientific">Fimbriiglobus ruber</name>
    <dbReference type="NCBI Taxonomy" id="1908690"/>
    <lineage>
        <taxon>Bacteria</taxon>
        <taxon>Pseudomonadati</taxon>
        <taxon>Planctomycetota</taxon>
        <taxon>Planctomycetia</taxon>
        <taxon>Gemmatales</taxon>
        <taxon>Gemmataceae</taxon>
        <taxon>Fimbriiglobus</taxon>
    </lineage>
</organism>
<keyword evidence="2" id="KW-1185">Reference proteome</keyword>
<evidence type="ECO:0000313" key="1">
    <source>
        <dbReference type="EMBL" id="OWK46330.1"/>
    </source>
</evidence>
<dbReference type="EMBL" id="NIDE01000001">
    <property type="protein sequence ID" value="OWK46330.1"/>
    <property type="molecule type" value="Genomic_DNA"/>
</dbReference>
<proteinExistence type="predicted"/>